<evidence type="ECO:0000256" key="3">
    <source>
        <dbReference type="SAM" id="SignalP"/>
    </source>
</evidence>
<protein>
    <submittedName>
        <fullName evidence="5">Leucine rich repeat-containing protein</fullName>
    </submittedName>
</protein>
<gene>
    <name evidence="5" type="ORF">SAMN05421766_11139</name>
</gene>
<organism evidence="5 6">
    <name type="scientific">Zobellia uliginosa</name>
    <dbReference type="NCBI Taxonomy" id="143224"/>
    <lineage>
        <taxon>Bacteria</taxon>
        <taxon>Pseudomonadati</taxon>
        <taxon>Bacteroidota</taxon>
        <taxon>Flavobacteriia</taxon>
        <taxon>Flavobacteriales</taxon>
        <taxon>Flavobacteriaceae</taxon>
        <taxon>Zobellia</taxon>
    </lineage>
</organism>
<dbReference type="RefSeq" id="WP_076457103.1">
    <property type="nucleotide sequence ID" value="NZ_FTOB01000011.1"/>
</dbReference>
<dbReference type="Pfam" id="PF00560">
    <property type="entry name" value="LRR_1"/>
    <property type="match status" value="1"/>
</dbReference>
<dbReference type="InterPro" id="IPR055414">
    <property type="entry name" value="LRR_R13L4/SHOC2-like"/>
</dbReference>
<evidence type="ECO:0000256" key="1">
    <source>
        <dbReference type="ARBA" id="ARBA00022614"/>
    </source>
</evidence>
<proteinExistence type="predicted"/>
<evidence type="ECO:0000259" key="4">
    <source>
        <dbReference type="Pfam" id="PF23598"/>
    </source>
</evidence>
<evidence type="ECO:0000313" key="6">
    <source>
        <dbReference type="Proteomes" id="UP000185728"/>
    </source>
</evidence>
<accession>A0ABY1L2D1</accession>
<keyword evidence="2" id="KW-0677">Repeat</keyword>
<keyword evidence="1" id="KW-0433">Leucine-rich repeat</keyword>
<dbReference type="PROSITE" id="PS51257">
    <property type="entry name" value="PROKAR_LIPOPROTEIN"/>
    <property type="match status" value="1"/>
</dbReference>
<keyword evidence="6" id="KW-1185">Reference proteome</keyword>
<keyword evidence="3" id="KW-0732">Signal</keyword>
<reference evidence="5 6" key="1">
    <citation type="submission" date="2017-01" db="EMBL/GenBank/DDBJ databases">
        <authorList>
            <person name="Varghese N."/>
            <person name="Submissions S."/>
        </authorList>
    </citation>
    <scope>NUCLEOTIDE SEQUENCE [LARGE SCALE GENOMIC DNA]</scope>
    <source>
        <strain evidence="5 6">DSM 2061</strain>
    </source>
</reference>
<dbReference type="Gene3D" id="3.80.10.10">
    <property type="entry name" value="Ribonuclease Inhibitor"/>
    <property type="match status" value="1"/>
</dbReference>
<dbReference type="InterPro" id="IPR050216">
    <property type="entry name" value="LRR_domain-containing"/>
</dbReference>
<feature type="domain" description="Disease resistance R13L4/SHOC-2-like LRR" evidence="4">
    <location>
        <begin position="245"/>
        <end position="313"/>
    </location>
</feature>
<dbReference type="InterPro" id="IPR032675">
    <property type="entry name" value="LRR_dom_sf"/>
</dbReference>
<evidence type="ECO:0000256" key="2">
    <source>
        <dbReference type="ARBA" id="ARBA00022737"/>
    </source>
</evidence>
<dbReference type="Pfam" id="PF23598">
    <property type="entry name" value="LRR_14"/>
    <property type="match status" value="1"/>
</dbReference>
<dbReference type="PROSITE" id="PS51450">
    <property type="entry name" value="LRR"/>
    <property type="match status" value="1"/>
</dbReference>
<dbReference type="PANTHER" id="PTHR48051:SF42">
    <property type="entry name" value="LEUCINE-RICH REPEAT-CONTAINING PROTEIN 18-LIKE"/>
    <property type="match status" value="1"/>
</dbReference>
<dbReference type="PANTHER" id="PTHR48051">
    <property type="match status" value="1"/>
</dbReference>
<comment type="caution">
    <text evidence="5">The sequence shown here is derived from an EMBL/GenBank/DDBJ whole genome shotgun (WGS) entry which is preliminary data.</text>
</comment>
<dbReference type="Gene3D" id="2.60.40.2340">
    <property type="match status" value="1"/>
</dbReference>
<dbReference type="SMART" id="SM00364">
    <property type="entry name" value="LRR_BAC"/>
    <property type="match status" value="4"/>
</dbReference>
<feature type="signal peptide" evidence="3">
    <location>
        <begin position="1"/>
        <end position="19"/>
    </location>
</feature>
<evidence type="ECO:0000313" key="5">
    <source>
        <dbReference type="EMBL" id="SIT11882.1"/>
    </source>
</evidence>
<dbReference type="Proteomes" id="UP000185728">
    <property type="component" value="Unassembled WGS sequence"/>
</dbReference>
<dbReference type="SUPFAM" id="SSF52058">
    <property type="entry name" value="L domain-like"/>
    <property type="match status" value="1"/>
</dbReference>
<dbReference type="InterPro" id="IPR001611">
    <property type="entry name" value="Leu-rich_rpt"/>
</dbReference>
<dbReference type="SMART" id="SM00369">
    <property type="entry name" value="LRR_TYP"/>
    <property type="match status" value="6"/>
</dbReference>
<feature type="chain" id="PRO_5045856725" evidence="3">
    <location>
        <begin position="20"/>
        <end position="439"/>
    </location>
</feature>
<name>A0ABY1L2D1_9FLAO</name>
<dbReference type="InterPro" id="IPR003591">
    <property type="entry name" value="Leu-rich_rpt_typical-subtyp"/>
</dbReference>
<sequence>MKKKTFYKLVILLFTTLYSCNNDDNPKNDTNKSSEKLITNFTFEASKNSGIDNDIIGIVNQDNNTIQVTFPSGTDISNLTPTISISNFATILPNTKTTINLTTPVRYIVTAENETLTQYTLEATFAAPPILSDRDILELLYNSNPNNNLNWDLNATTMNNWSGVIIEDEKVTELDLSNSKINNIPIQVQGLSKLTKFNASLNSGIKSIPQAIINLGLQLKNLDLSFCSLTKLPTELNNFKNIENLNLKNNLITQLPNTISNLQSLTRLDISSNFLVQLPSTIGALKKIEFLILENNQINSLPDEIGNLNTLKGLYLNKNQLALLPSTIKNLSELSTLKLGYNNLSIVHSSIGLLPNLKTLELQNNQLIIIDCPICSLPKIEELLLQNNRIVVLPMEIGELKTLKTLNIINNPFTHMSQEICDLELTGTVIEKNLDVTCN</sequence>
<dbReference type="EMBL" id="FTOB01000011">
    <property type="protein sequence ID" value="SIT11882.1"/>
    <property type="molecule type" value="Genomic_DNA"/>
</dbReference>